<dbReference type="EMBL" id="CP051167">
    <property type="protein sequence ID" value="QIZ69726.1"/>
    <property type="molecule type" value="Genomic_DNA"/>
</dbReference>
<name>A0A6H1TU42_9CYAN</name>
<proteinExistence type="predicted"/>
<dbReference type="Proteomes" id="UP000500857">
    <property type="component" value="Chromosome"/>
</dbReference>
<feature type="region of interest" description="Disordered" evidence="1">
    <location>
        <begin position="1"/>
        <end position="55"/>
    </location>
</feature>
<evidence type="ECO:0000313" key="2">
    <source>
        <dbReference type="EMBL" id="QIZ69726.1"/>
    </source>
</evidence>
<keyword evidence="3" id="KW-1185">Reference proteome</keyword>
<accession>A0A6H1TU42</accession>
<evidence type="ECO:0000313" key="3">
    <source>
        <dbReference type="Proteomes" id="UP000500857"/>
    </source>
</evidence>
<reference evidence="2 3" key="1">
    <citation type="submission" date="2020-04" db="EMBL/GenBank/DDBJ databases">
        <authorList>
            <person name="Basu S."/>
            <person name="Maruthanayagam V."/>
            <person name="Chakraborty S."/>
            <person name="Pramanik A."/>
            <person name="Mukherjee J."/>
            <person name="Brink B."/>
        </authorList>
    </citation>
    <scope>NUCLEOTIDE SEQUENCE [LARGE SCALE GENOMIC DNA]</scope>
    <source>
        <strain evidence="2 3">AP17</strain>
    </source>
</reference>
<organism evidence="2 3">
    <name type="scientific">Oxynema aestuarii AP17</name>
    <dbReference type="NCBI Taxonomy" id="2064643"/>
    <lineage>
        <taxon>Bacteria</taxon>
        <taxon>Bacillati</taxon>
        <taxon>Cyanobacteriota</taxon>
        <taxon>Cyanophyceae</taxon>
        <taxon>Oscillatoriophycideae</taxon>
        <taxon>Oscillatoriales</taxon>
        <taxon>Oscillatoriaceae</taxon>
        <taxon>Oxynema</taxon>
        <taxon>Oxynema aestuarii</taxon>
    </lineage>
</organism>
<dbReference type="KEGG" id="oxy:HCG48_03305"/>
<dbReference type="AlphaFoldDB" id="A0A6H1TU42"/>
<protein>
    <submittedName>
        <fullName evidence="2">Uncharacterized protein</fullName>
    </submittedName>
</protein>
<dbReference type="RefSeq" id="WP_168567883.1">
    <property type="nucleotide sequence ID" value="NZ_CP051167.1"/>
</dbReference>
<gene>
    <name evidence="2" type="ORF">HCG48_03305</name>
</gene>
<sequence>MLTLNRVQIIPAPPPKPSRNGFQEWRSHCEDSPPETAPRPEQTWLETHISGKTPR</sequence>
<evidence type="ECO:0000256" key="1">
    <source>
        <dbReference type="SAM" id="MobiDB-lite"/>
    </source>
</evidence>